<dbReference type="InterPro" id="IPR050266">
    <property type="entry name" value="AB_hydrolase_sf"/>
</dbReference>
<dbReference type="Pfam" id="PF12697">
    <property type="entry name" value="Abhydrolase_6"/>
    <property type="match status" value="1"/>
</dbReference>
<gene>
    <name evidence="2" type="ORF">SAMN05661091_0030</name>
</gene>
<dbReference type="InterPro" id="IPR000073">
    <property type="entry name" value="AB_hydrolase_1"/>
</dbReference>
<protein>
    <submittedName>
        <fullName evidence="2">Pimeloyl-ACP methyl ester carboxylesterase</fullName>
    </submittedName>
</protein>
<accession>A0A1X7G519</accession>
<dbReference type="PANTHER" id="PTHR43798">
    <property type="entry name" value="MONOACYLGLYCEROL LIPASE"/>
    <property type="match status" value="1"/>
</dbReference>
<dbReference type="RefSeq" id="WP_208917068.1">
    <property type="nucleotide sequence ID" value="NZ_LT840184.1"/>
</dbReference>
<name>A0A1X7G519_9BACL</name>
<dbReference type="SUPFAM" id="SSF53474">
    <property type="entry name" value="alpha/beta-Hydrolases"/>
    <property type="match status" value="1"/>
</dbReference>
<dbReference type="Proteomes" id="UP000192940">
    <property type="component" value="Chromosome I"/>
</dbReference>
<organism evidence="2 3">
    <name type="scientific">Paenibacillus uliginis N3/975</name>
    <dbReference type="NCBI Taxonomy" id="1313296"/>
    <lineage>
        <taxon>Bacteria</taxon>
        <taxon>Bacillati</taxon>
        <taxon>Bacillota</taxon>
        <taxon>Bacilli</taxon>
        <taxon>Bacillales</taxon>
        <taxon>Paenibacillaceae</taxon>
        <taxon>Paenibacillus</taxon>
    </lineage>
</organism>
<dbReference type="STRING" id="1313296.SAMN05661091_0030"/>
<sequence>MDTKDLSIFRSVSARAHFTAAYDRALSEWPVSYESCFVTTDFGSTHMIKCGNKANPPLLLIHGMTATSLMWSANIAEWSKNYYVHCIDVPGDFGRSTLLKPLSSKEAAAQWLLELVRELQLGAFHLLGHSMGGFLSLNFTVAHPSHVHSLGLLAPAGSFAPLSRMFYVKMFPPVMFPKPWLIDRAFTWCMSKHNNLSLLPESYKSLLTASYQSCVPRLGLLPAVFTEEELSQLPVPTLFMVGEDEVIYRHSIKTVQAKASIIPDVTIATIPKAGHLLSVEQKQQINELVIDFLGNHPIESNKH</sequence>
<evidence type="ECO:0000313" key="3">
    <source>
        <dbReference type="Proteomes" id="UP000192940"/>
    </source>
</evidence>
<dbReference type="Gene3D" id="3.40.50.1820">
    <property type="entry name" value="alpha/beta hydrolase"/>
    <property type="match status" value="1"/>
</dbReference>
<dbReference type="EMBL" id="LT840184">
    <property type="protein sequence ID" value="SMF64076.1"/>
    <property type="molecule type" value="Genomic_DNA"/>
</dbReference>
<dbReference type="InterPro" id="IPR029058">
    <property type="entry name" value="AB_hydrolase_fold"/>
</dbReference>
<proteinExistence type="predicted"/>
<keyword evidence="3" id="KW-1185">Reference proteome</keyword>
<dbReference type="AlphaFoldDB" id="A0A1X7G519"/>
<evidence type="ECO:0000313" key="2">
    <source>
        <dbReference type="EMBL" id="SMF64076.1"/>
    </source>
</evidence>
<reference evidence="2 3" key="1">
    <citation type="submission" date="2017-04" db="EMBL/GenBank/DDBJ databases">
        <authorList>
            <person name="Afonso C.L."/>
            <person name="Miller P.J."/>
            <person name="Scott M.A."/>
            <person name="Spackman E."/>
            <person name="Goraichik I."/>
            <person name="Dimitrov K.M."/>
            <person name="Suarez D.L."/>
            <person name="Swayne D.E."/>
        </authorList>
    </citation>
    <scope>NUCLEOTIDE SEQUENCE [LARGE SCALE GENOMIC DNA]</scope>
    <source>
        <strain evidence="2 3">N3/975</strain>
    </source>
</reference>
<feature type="domain" description="AB hydrolase-1" evidence="1">
    <location>
        <begin position="58"/>
        <end position="285"/>
    </location>
</feature>
<evidence type="ECO:0000259" key="1">
    <source>
        <dbReference type="Pfam" id="PF12697"/>
    </source>
</evidence>